<dbReference type="GO" id="GO:0005524">
    <property type="term" value="F:ATP binding"/>
    <property type="evidence" value="ECO:0007669"/>
    <property type="project" value="UniProtKB-KW"/>
</dbReference>
<dbReference type="SUPFAM" id="SSF50331">
    <property type="entry name" value="MOP-like"/>
    <property type="match status" value="1"/>
</dbReference>
<evidence type="ECO:0000259" key="11">
    <source>
        <dbReference type="PROSITE" id="PS51866"/>
    </source>
</evidence>
<keyword evidence="5" id="KW-0547">Nucleotide-binding</keyword>
<evidence type="ECO:0000256" key="8">
    <source>
        <dbReference type="ARBA" id="ARBA00023136"/>
    </source>
</evidence>
<dbReference type="Gene3D" id="2.40.50.100">
    <property type="match status" value="1"/>
</dbReference>
<dbReference type="EMBL" id="RQEV01000017">
    <property type="protein sequence ID" value="TGK15213.1"/>
    <property type="molecule type" value="Genomic_DNA"/>
</dbReference>
<comment type="caution">
    <text evidence="12">The sequence shown here is derived from an EMBL/GenBank/DDBJ whole genome shotgun (WGS) entry which is preliminary data.</text>
</comment>
<dbReference type="InterPro" id="IPR003593">
    <property type="entry name" value="AAA+_ATPase"/>
</dbReference>
<dbReference type="PROSITE" id="PS51866">
    <property type="entry name" value="MOP"/>
    <property type="match status" value="1"/>
</dbReference>
<dbReference type="InterPro" id="IPR027417">
    <property type="entry name" value="P-loop_NTPase"/>
</dbReference>
<evidence type="ECO:0000256" key="1">
    <source>
        <dbReference type="ARBA" id="ARBA00022448"/>
    </source>
</evidence>
<keyword evidence="13" id="KW-1185">Reference proteome</keyword>
<gene>
    <name evidence="12" type="primary">modC</name>
    <name evidence="12" type="ORF">EHO61_16145</name>
</gene>
<evidence type="ECO:0000256" key="3">
    <source>
        <dbReference type="ARBA" id="ARBA00022505"/>
    </source>
</evidence>
<evidence type="ECO:0000256" key="6">
    <source>
        <dbReference type="ARBA" id="ARBA00022840"/>
    </source>
</evidence>
<evidence type="ECO:0000259" key="10">
    <source>
        <dbReference type="PROSITE" id="PS50893"/>
    </source>
</evidence>
<evidence type="ECO:0000256" key="9">
    <source>
        <dbReference type="PROSITE-ProRule" id="PRU01213"/>
    </source>
</evidence>
<dbReference type="SMART" id="SM00382">
    <property type="entry name" value="AAA"/>
    <property type="match status" value="1"/>
</dbReference>
<evidence type="ECO:0000256" key="5">
    <source>
        <dbReference type="ARBA" id="ARBA00022741"/>
    </source>
</evidence>
<dbReference type="GO" id="GO:0016020">
    <property type="term" value="C:membrane"/>
    <property type="evidence" value="ECO:0007669"/>
    <property type="project" value="InterPro"/>
</dbReference>
<dbReference type="InterPro" id="IPR003439">
    <property type="entry name" value="ABC_transporter-like_ATP-bd"/>
</dbReference>
<feature type="domain" description="Mop" evidence="11">
    <location>
        <begin position="292"/>
        <end position="356"/>
    </location>
</feature>
<dbReference type="Pfam" id="PF00005">
    <property type="entry name" value="ABC_tran"/>
    <property type="match status" value="1"/>
</dbReference>
<evidence type="ECO:0000256" key="4">
    <source>
        <dbReference type="ARBA" id="ARBA00022519"/>
    </source>
</evidence>
<dbReference type="InterPro" id="IPR011868">
    <property type="entry name" value="ModC_ABC_ATP-bd"/>
</dbReference>
<sequence length="356" mass="39145">MPGISVNLRLKRPSFSLDVKFELPGKGVTGIFGPSGSGKTTLLRCIAGLEKNSEGSVVVNGSVWQDEKNRLPAFKRSIGYVFQEANLFRHLSVRENLTYGVERSRSVDKESHLQRAIESLDIEPLLHRRTDHLSGGERQRVAIARSLALNPSLLLLDEPLASLDPARKKEILPYLERLHLESRIPVLYVSHSHDEITRLSDHLLILDGGTVVANGPIASTLSGLNPPVNLGENCGIVLDAVVAAIEEEWSMARLDFSDGVIWTLDRGIPIGSKTRIVVLAKDVSLTVDRPDQTSIQNALFAKVDGIAEDEHPGLLLVRVKVGETFFLSRLTKRASSLLALTRGKEVWIQIKSVAIK</sequence>
<evidence type="ECO:0000256" key="2">
    <source>
        <dbReference type="ARBA" id="ARBA00022475"/>
    </source>
</evidence>
<feature type="domain" description="ABC transporter" evidence="10">
    <location>
        <begin position="1"/>
        <end position="233"/>
    </location>
</feature>
<dbReference type="GO" id="GO:0140359">
    <property type="term" value="F:ABC-type transporter activity"/>
    <property type="evidence" value="ECO:0007669"/>
    <property type="project" value="InterPro"/>
</dbReference>
<dbReference type="OrthoDB" id="9802264at2"/>
<dbReference type="InterPro" id="IPR017871">
    <property type="entry name" value="ABC_transporter-like_CS"/>
</dbReference>
<dbReference type="Pfam" id="PF03459">
    <property type="entry name" value="TOBE"/>
    <property type="match status" value="1"/>
</dbReference>
<dbReference type="Proteomes" id="UP000297855">
    <property type="component" value="Unassembled WGS sequence"/>
</dbReference>
<dbReference type="SUPFAM" id="SSF52540">
    <property type="entry name" value="P-loop containing nucleoside triphosphate hydrolases"/>
    <property type="match status" value="1"/>
</dbReference>
<dbReference type="GO" id="GO:0015098">
    <property type="term" value="F:molybdate ion transmembrane transporter activity"/>
    <property type="evidence" value="ECO:0007669"/>
    <property type="project" value="InterPro"/>
</dbReference>
<dbReference type="Gene3D" id="3.40.50.300">
    <property type="entry name" value="P-loop containing nucleotide triphosphate hydrolases"/>
    <property type="match status" value="1"/>
</dbReference>
<dbReference type="PANTHER" id="PTHR43514:SF10">
    <property type="entry name" value="MOLYBDENUM IMPORT ATP-BINDING PROTEIN MODC 2"/>
    <property type="match status" value="1"/>
</dbReference>
<keyword evidence="8" id="KW-0472">Membrane</keyword>
<proteinExistence type="predicted"/>
<dbReference type="PROSITE" id="PS00211">
    <property type="entry name" value="ABC_TRANSPORTER_1"/>
    <property type="match status" value="1"/>
</dbReference>
<keyword evidence="1" id="KW-0813">Transport</keyword>
<keyword evidence="3 9" id="KW-0500">Molybdenum</keyword>
<dbReference type="RefSeq" id="WP_135814587.1">
    <property type="nucleotide sequence ID" value="NZ_RQEV01000017.1"/>
</dbReference>
<keyword evidence="2" id="KW-1003">Cell membrane</keyword>
<keyword evidence="7" id="KW-1278">Translocase</keyword>
<dbReference type="AlphaFoldDB" id="A0A4R9GKY7"/>
<dbReference type="PANTHER" id="PTHR43514">
    <property type="entry name" value="ABC TRANSPORTER I FAMILY MEMBER 10"/>
    <property type="match status" value="1"/>
</dbReference>
<protein>
    <submittedName>
        <fullName evidence="12">Molybdenum ABC transporter ATP-binding protein</fullName>
    </submittedName>
</protein>
<dbReference type="GO" id="GO:0016887">
    <property type="term" value="F:ATP hydrolysis activity"/>
    <property type="evidence" value="ECO:0007669"/>
    <property type="project" value="InterPro"/>
</dbReference>
<dbReference type="PROSITE" id="PS50893">
    <property type="entry name" value="ABC_TRANSPORTER_2"/>
    <property type="match status" value="1"/>
</dbReference>
<reference evidence="12" key="1">
    <citation type="journal article" date="2019" name="PLoS Negl. Trop. Dis.">
        <title>Revisiting the worldwide diversity of Leptospira species in the environment.</title>
        <authorList>
            <person name="Vincent A.T."/>
            <person name="Schiettekatte O."/>
            <person name="Bourhy P."/>
            <person name="Veyrier F.J."/>
            <person name="Picardeau M."/>
        </authorList>
    </citation>
    <scope>NUCLEOTIDE SEQUENCE [LARGE SCALE GENOMIC DNA]</scope>
    <source>
        <strain evidence="12">SCS5</strain>
    </source>
</reference>
<dbReference type="InterPro" id="IPR008995">
    <property type="entry name" value="Mo/tungstate-bd_C_term_dom"/>
</dbReference>
<dbReference type="NCBIfam" id="TIGR02142">
    <property type="entry name" value="modC_ABC"/>
    <property type="match status" value="1"/>
</dbReference>
<keyword evidence="6 12" id="KW-0067">ATP-binding</keyword>
<evidence type="ECO:0000313" key="13">
    <source>
        <dbReference type="Proteomes" id="UP000297855"/>
    </source>
</evidence>
<accession>A0A4R9GKY7</accession>
<dbReference type="InterPro" id="IPR050334">
    <property type="entry name" value="Molybdenum_import_ModC"/>
</dbReference>
<dbReference type="InterPro" id="IPR005116">
    <property type="entry name" value="Transp-assoc_OB_typ1"/>
</dbReference>
<dbReference type="InterPro" id="IPR004606">
    <property type="entry name" value="Mop_domain"/>
</dbReference>
<evidence type="ECO:0000256" key="7">
    <source>
        <dbReference type="ARBA" id="ARBA00022967"/>
    </source>
</evidence>
<evidence type="ECO:0000313" key="12">
    <source>
        <dbReference type="EMBL" id="TGK15213.1"/>
    </source>
</evidence>
<keyword evidence="4" id="KW-0997">Cell inner membrane</keyword>
<name>A0A4R9GKY7_9LEPT</name>
<organism evidence="12 13">
    <name type="scientific">Leptospira fluminis</name>
    <dbReference type="NCBI Taxonomy" id="2484979"/>
    <lineage>
        <taxon>Bacteria</taxon>
        <taxon>Pseudomonadati</taxon>
        <taxon>Spirochaetota</taxon>
        <taxon>Spirochaetia</taxon>
        <taxon>Leptospirales</taxon>
        <taxon>Leptospiraceae</taxon>
        <taxon>Leptospira</taxon>
    </lineage>
</organism>